<evidence type="ECO:0000256" key="2">
    <source>
        <dbReference type="ARBA" id="ARBA00023136"/>
    </source>
</evidence>
<dbReference type="PANTHER" id="PTHR46825:SF11">
    <property type="entry name" value="PENICILLIN-BINDING PROTEIN 4"/>
    <property type="match status" value="1"/>
</dbReference>
<gene>
    <name evidence="4" type="ORF">GCM10007140_06470</name>
</gene>
<dbReference type="Gene3D" id="3.40.710.10">
    <property type="entry name" value="DD-peptidase/beta-lactamase superfamily"/>
    <property type="match status" value="1"/>
</dbReference>
<accession>A0A917AKB0</accession>
<sequence>MTVLMQSLDEYLSEYENKWPLSGTILVAQHGEVIFKKAYGYANIEHLVPNKVDTKFRIWSLTKSFTAMAIMMLHEQKLLDFDDRIRMYLPETAHLEDITIAHLLTHTSGLQNYTALPEYNKTLSKLRMTKQDVLALFINKPLTSAPGNAFEYSNSGYFLLGMLIEHITGVTFETYIQDNILTPLGMTNTGIDTNKTVIRNMSSSYHSTWEDFIQCEHMNMSSSFSAGAMYSTVDDLYKWDQALYGETLVSKATMKLAFTSNNFNYGFGWFLDEHCNRRRVHHGGAYRGCRSQMHRYPDDGVTVIALTNYDFVPILKLTESVATIFFGEDVHISDRPAAYPLDDDIYAKYIGTYEGFGCQAVVERNGDQLYFIWNAEEAIPYYPISETKFHHTWYDWECEFKYDKDGNISFLGMKKVK</sequence>
<protein>
    <recommendedName>
        <fullName evidence="3">Beta-lactamase-related domain-containing protein</fullName>
    </recommendedName>
</protein>
<reference evidence="4" key="2">
    <citation type="submission" date="2020-09" db="EMBL/GenBank/DDBJ databases">
        <authorList>
            <person name="Sun Q."/>
            <person name="Zhou Y."/>
        </authorList>
    </citation>
    <scope>NUCLEOTIDE SEQUENCE</scope>
    <source>
        <strain evidence="4">CGMCC 1.12698</strain>
    </source>
</reference>
<evidence type="ECO:0000313" key="4">
    <source>
        <dbReference type="EMBL" id="GGE58820.1"/>
    </source>
</evidence>
<name>A0A917AKB0_9BACI</name>
<evidence type="ECO:0000259" key="3">
    <source>
        <dbReference type="Pfam" id="PF00144"/>
    </source>
</evidence>
<dbReference type="SUPFAM" id="SSF56601">
    <property type="entry name" value="beta-lactamase/transpeptidase-like"/>
    <property type="match status" value="1"/>
</dbReference>
<feature type="domain" description="Beta-lactamase-related" evidence="3">
    <location>
        <begin position="24"/>
        <end position="310"/>
    </location>
</feature>
<proteinExistence type="predicted"/>
<dbReference type="InterPro" id="IPR050491">
    <property type="entry name" value="AmpC-like"/>
</dbReference>
<dbReference type="GO" id="GO:0016020">
    <property type="term" value="C:membrane"/>
    <property type="evidence" value="ECO:0007669"/>
    <property type="project" value="UniProtKB-SubCell"/>
</dbReference>
<dbReference type="InterPro" id="IPR012338">
    <property type="entry name" value="Beta-lactam/transpept-like"/>
</dbReference>
<evidence type="ECO:0000313" key="5">
    <source>
        <dbReference type="Proteomes" id="UP000605259"/>
    </source>
</evidence>
<dbReference type="InterPro" id="IPR001466">
    <property type="entry name" value="Beta-lactam-related"/>
</dbReference>
<dbReference type="AlphaFoldDB" id="A0A917AKB0"/>
<dbReference type="Pfam" id="PF00144">
    <property type="entry name" value="Beta-lactamase"/>
    <property type="match status" value="1"/>
</dbReference>
<dbReference type="PANTHER" id="PTHR46825">
    <property type="entry name" value="D-ALANYL-D-ALANINE-CARBOXYPEPTIDASE/ENDOPEPTIDASE AMPH"/>
    <property type="match status" value="1"/>
</dbReference>
<dbReference type="EMBL" id="BMFK01000001">
    <property type="protein sequence ID" value="GGE58820.1"/>
    <property type="molecule type" value="Genomic_DNA"/>
</dbReference>
<comment type="caution">
    <text evidence="4">The sequence shown here is derived from an EMBL/GenBank/DDBJ whole genome shotgun (WGS) entry which is preliminary data.</text>
</comment>
<comment type="subcellular location">
    <subcellularLocation>
        <location evidence="1">Membrane</location>
    </subcellularLocation>
</comment>
<organism evidence="4 5">
    <name type="scientific">Priestia taiwanensis</name>
    <dbReference type="NCBI Taxonomy" id="1347902"/>
    <lineage>
        <taxon>Bacteria</taxon>
        <taxon>Bacillati</taxon>
        <taxon>Bacillota</taxon>
        <taxon>Bacilli</taxon>
        <taxon>Bacillales</taxon>
        <taxon>Bacillaceae</taxon>
        <taxon>Priestia</taxon>
    </lineage>
</organism>
<keyword evidence="2" id="KW-0472">Membrane</keyword>
<dbReference type="RefSeq" id="WP_188386993.1">
    <property type="nucleotide sequence ID" value="NZ_BMFK01000001.1"/>
</dbReference>
<keyword evidence="5" id="KW-1185">Reference proteome</keyword>
<dbReference type="Proteomes" id="UP000605259">
    <property type="component" value="Unassembled WGS sequence"/>
</dbReference>
<reference evidence="4" key="1">
    <citation type="journal article" date="2014" name="Int. J. Syst. Evol. Microbiol.">
        <title>Complete genome sequence of Corynebacterium casei LMG S-19264T (=DSM 44701T), isolated from a smear-ripened cheese.</title>
        <authorList>
            <consortium name="US DOE Joint Genome Institute (JGI-PGF)"/>
            <person name="Walter F."/>
            <person name="Albersmeier A."/>
            <person name="Kalinowski J."/>
            <person name="Ruckert C."/>
        </authorList>
    </citation>
    <scope>NUCLEOTIDE SEQUENCE</scope>
    <source>
        <strain evidence="4">CGMCC 1.12698</strain>
    </source>
</reference>
<evidence type="ECO:0000256" key="1">
    <source>
        <dbReference type="ARBA" id="ARBA00004370"/>
    </source>
</evidence>